<proteinExistence type="inferred from homology"/>
<comment type="caution">
    <text evidence="4">The sequence shown here is derived from an EMBL/GenBank/DDBJ whole genome shotgun (WGS) entry which is preliminary data.</text>
</comment>
<dbReference type="GO" id="GO:0016757">
    <property type="term" value="F:glycosyltransferase activity"/>
    <property type="evidence" value="ECO:0007669"/>
    <property type="project" value="UniProtKB-KW"/>
</dbReference>
<evidence type="ECO:0000256" key="1">
    <source>
        <dbReference type="ARBA" id="ARBA00022676"/>
    </source>
</evidence>
<gene>
    <name evidence="4" type="ORF">PAT3040_03194</name>
</gene>
<dbReference type="CDD" id="cd18614">
    <property type="entry name" value="GH130"/>
    <property type="match status" value="1"/>
</dbReference>
<dbReference type="Proteomes" id="UP000245202">
    <property type="component" value="Unassembled WGS sequence"/>
</dbReference>
<dbReference type="Gene3D" id="2.115.10.20">
    <property type="entry name" value="Glycosyl hydrolase domain, family 43"/>
    <property type="match status" value="1"/>
</dbReference>
<dbReference type="EMBL" id="BDQX01000171">
    <property type="protein sequence ID" value="GBG08606.1"/>
    <property type="molecule type" value="Genomic_DNA"/>
</dbReference>
<dbReference type="PIRSF" id="PIRSF016202">
    <property type="entry name" value="PH1107"/>
    <property type="match status" value="1"/>
</dbReference>
<name>A0A2R5EPG9_9BACL</name>
<evidence type="ECO:0000256" key="3">
    <source>
        <dbReference type="ARBA" id="ARBA00024356"/>
    </source>
</evidence>
<organism evidence="4 5">
    <name type="scientific">Paenibacillus agaridevorans</name>
    <dbReference type="NCBI Taxonomy" id="171404"/>
    <lineage>
        <taxon>Bacteria</taxon>
        <taxon>Bacillati</taxon>
        <taxon>Bacillota</taxon>
        <taxon>Bacilli</taxon>
        <taxon>Bacillales</taxon>
        <taxon>Paenibacillaceae</taxon>
        <taxon>Paenibacillus</taxon>
    </lineage>
</organism>
<keyword evidence="5" id="KW-1185">Reference proteome</keyword>
<dbReference type="Pfam" id="PF04041">
    <property type="entry name" value="Glyco_hydro_130"/>
    <property type="match status" value="2"/>
</dbReference>
<dbReference type="InterPro" id="IPR023296">
    <property type="entry name" value="Glyco_hydro_beta-prop_sf"/>
</dbReference>
<accession>A0A2R5EPG9</accession>
<evidence type="ECO:0000313" key="4">
    <source>
        <dbReference type="EMBL" id="GBG08606.1"/>
    </source>
</evidence>
<evidence type="ECO:0000256" key="2">
    <source>
        <dbReference type="ARBA" id="ARBA00022679"/>
    </source>
</evidence>
<keyword evidence="2" id="KW-0808">Transferase</keyword>
<protein>
    <recommendedName>
        <fullName evidence="6">Glycosidase</fullName>
    </recommendedName>
</protein>
<dbReference type="PANTHER" id="PTHR34106:SF5">
    <property type="entry name" value="GLYCOSIDASE"/>
    <property type="match status" value="1"/>
</dbReference>
<comment type="similarity">
    <text evidence="3">Belongs to the glycosyl hydrolase 130 family.</text>
</comment>
<dbReference type="SUPFAM" id="SSF75005">
    <property type="entry name" value="Arabinanase/levansucrase/invertase"/>
    <property type="match status" value="1"/>
</dbReference>
<dbReference type="AlphaFoldDB" id="A0A2R5EPG9"/>
<evidence type="ECO:0000313" key="5">
    <source>
        <dbReference type="Proteomes" id="UP000245202"/>
    </source>
</evidence>
<reference evidence="4 5" key="1">
    <citation type="submission" date="2017-08" db="EMBL/GenBank/DDBJ databases">
        <title>Substantial Increase in Enzyme Production by Combined Drug-Resistance Mutations in Paenibacillus agaridevorans.</title>
        <authorList>
            <person name="Tanaka Y."/>
            <person name="Funane K."/>
            <person name="Hosaka T."/>
            <person name="Shiwa Y."/>
            <person name="Fujita N."/>
            <person name="Miyazaki T."/>
            <person name="Yoshikawa H."/>
            <person name="Murakami K."/>
            <person name="Kasahara K."/>
            <person name="Inaoka T."/>
            <person name="Hiraga Y."/>
            <person name="Ochi K."/>
        </authorList>
    </citation>
    <scope>NUCLEOTIDE SEQUENCE [LARGE SCALE GENOMIC DNA]</scope>
    <source>
        <strain evidence="4 5">T-3040</strain>
    </source>
</reference>
<evidence type="ECO:0008006" key="6">
    <source>
        <dbReference type="Google" id="ProtNLM"/>
    </source>
</evidence>
<dbReference type="InterPro" id="IPR007184">
    <property type="entry name" value="Mannoside_phosphorylase"/>
</dbReference>
<keyword evidence="1" id="KW-0328">Glycosyltransferase</keyword>
<sequence length="339" mass="38743">MNITRHAENPIVVPGLYDWRLATVFNPAVIKDNGKTYMIERTAGSLTPCKNYLGLLESTDGVHFTHVVDTPVLTPDELGFPYGSVQDPRMVKIEDTFYMTIALRPCAMNYYPTGTGIPERSIPTYPEGWGEEEGHWLTRSILLSSKDLIHWEYVSTTTPLEINDRNNILFPEKINGKYALLRRPEEYIGEEYGTEQAAIWISYSDDLKTWEDPVLFAKAEQEWEMKKIGSSTPPIRTEQGWLLFYHGVDQQTVYRLGAMLLDLEDPTKILARTSNFIMEPETYYEKFGYQIPNVIFPTGCVLDEGILHIYYGVTDTAIALATVPLDEMLEHLLEPSNRK</sequence>
<dbReference type="PANTHER" id="PTHR34106">
    <property type="entry name" value="GLYCOSIDASE"/>
    <property type="match status" value="1"/>
</dbReference>
<dbReference type="RefSeq" id="WP_108993720.1">
    <property type="nucleotide sequence ID" value="NZ_BDQX01000171.1"/>
</dbReference>